<accession>A0A162QT47</accession>
<dbReference type="EMBL" id="LRGB01000288">
    <property type="protein sequence ID" value="KZS19931.1"/>
    <property type="molecule type" value="Genomic_DNA"/>
</dbReference>
<keyword evidence="2" id="KW-1185">Reference proteome</keyword>
<proteinExistence type="predicted"/>
<gene>
    <name evidence="1" type="ORF">APZ42_013511</name>
</gene>
<protein>
    <submittedName>
        <fullName evidence="1">Uncharacterized protein</fullName>
    </submittedName>
</protein>
<name>A0A162QT47_9CRUS</name>
<dbReference type="Proteomes" id="UP000076858">
    <property type="component" value="Unassembled WGS sequence"/>
</dbReference>
<sequence>MENRRQSVTHEAVLQPAHVLEHLGLLSRESEINNFPLRRNLRRTRHSDKAHLISSLLV</sequence>
<evidence type="ECO:0000313" key="2">
    <source>
        <dbReference type="Proteomes" id="UP000076858"/>
    </source>
</evidence>
<dbReference type="AlphaFoldDB" id="A0A162QT47"/>
<reference evidence="1 2" key="1">
    <citation type="submission" date="2016-03" db="EMBL/GenBank/DDBJ databases">
        <title>EvidentialGene: Evidence-directed Construction of Genes on Genomes.</title>
        <authorList>
            <person name="Gilbert D.G."/>
            <person name="Choi J.-H."/>
            <person name="Mockaitis K."/>
            <person name="Colbourne J."/>
            <person name="Pfrender M."/>
        </authorList>
    </citation>
    <scope>NUCLEOTIDE SEQUENCE [LARGE SCALE GENOMIC DNA]</scope>
    <source>
        <strain evidence="1 2">Xinb3</strain>
        <tissue evidence="1">Complete organism</tissue>
    </source>
</reference>
<organism evidence="1 2">
    <name type="scientific">Daphnia magna</name>
    <dbReference type="NCBI Taxonomy" id="35525"/>
    <lineage>
        <taxon>Eukaryota</taxon>
        <taxon>Metazoa</taxon>
        <taxon>Ecdysozoa</taxon>
        <taxon>Arthropoda</taxon>
        <taxon>Crustacea</taxon>
        <taxon>Branchiopoda</taxon>
        <taxon>Diplostraca</taxon>
        <taxon>Cladocera</taxon>
        <taxon>Anomopoda</taxon>
        <taxon>Daphniidae</taxon>
        <taxon>Daphnia</taxon>
    </lineage>
</organism>
<evidence type="ECO:0000313" key="1">
    <source>
        <dbReference type="EMBL" id="KZS19931.1"/>
    </source>
</evidence>
<comment type="caution">
    <text evidence="1">The sequence shown here is derived from an EMBL/GenBank/DDBJ whole genome shotgun (WGS) entry which is preliminary data.</text>
</comment>